<proteinExistence type="predicted"/>
<reference evidence="1 2" key="1">
    <citation type="submission" date="2015-01" db="EMBL/GenBank/DDBJ databases">
        <title>Evolution of Trichinella species and genotypes.</title>
        <authorList>
            <person name="Korhonen P.K."/>
            <person name="Edoardo P."/>
            <person name="Giuseppe L.R."/>
            <person name="Gasser R.B."/>
        </authorList>
    </citation>
    <scope>NUCLEOTIDE SEQUENCE [LARGE SCALE GENOMIC DNA]</scope>
    <source>
        <strain evidence="1">ISS2496</strain>
    </source>
</reference>
<dbReference type="Proteomes" id="UP000054783">
    <property type="component" value="Unassembled WGS sequence"/>
</dbReference>
<dbReference type="EMBL" id="JYDQ01003903">
    <property type="protein sequence ID" value="KRY02380.1"/>
    <property type="molecule type" value="Genomic_DNA"/>
</dbReference>
<gene>
    <name evidence="1" type="ORF">T12_12871</name>
</gene>
<name>A0A0V0YQI7_9BILA</name>
<accession>A0A0V0YQI7</accession>
<keyword evidence="2" id="KW-1185">Reference proteome</keyword>
<organism evidence="1 2">
    <name type="scientific">Trichinella patagoniensis</name>
    <dbReference type="NCBI Taxonomy" id="990121"/>
    <lineage>
        <taxon>Eukaryota</taxon>
        <taxon>Metazoa</taxon>
        <taxon>Ecdysozoa</taxon>
        <taxon>Nematoda</taxon>
        <taxon>Enoplea</taxon>
        <taxon>Dorylaimia</taxon>
        <taxon>Trichinellida</taxon>
        <taxon>Trichinellidae</taxon>
        <taxon>Trichinella</taxon>
    </lineage>
</organism>
<evidence type="ECO:0000313" key="2">
    <source>
        <dbReference type="Proteomes" id="UP000054783"/>
    </source>
</evidence>
<feature type="non-terminal residue" evidence="1">
    <location>
        <position position="1"/>
    </location>
</feature>
<feature type="non-terminal residue" evidence="1">
    <location>
        <position position="53"/>
    </location>
</feature>
<protein>
    <submittedName>
        <fullName evidence="1">Uncharacterized protein</fullName>
    </submittedName>
</protein>
<sequence length="53" mass="5987">LNLPKFDGGSLLFTFFWDKFEVDEDHGFHSEEIVFTPAESTAENTQPALEPAD</sequence>
<evidence type="ECO:0000313" key="1">
    <source>
        <dbReference type="EMBL" id="KRY02380.1"/>
    </source>
</evidence>
<comment type="caution">
    <text evidence="1">The sequence shown here is derived from an EMBL/GenBank/DDBJ whole genome shotgun (WGS) entry which is preliminary data.</text>
</comment>
<dbReference type="AlphaFoldDB" id="A0A0V0YQI7"/>